<sequence length="107" mass="12599">MLQTVTNKKKQALFAVKFLVRRRRLVRVFESRPSATGRSSPFIVVMWIRKGKAGLPKIGLAPSYEPAMNVYRMAEKLAGYKRNITVMRTTRPQTCFEKRKRRQRRKE</sequence>
<protein>
    <submittedName>
        <fullName evidence="2">Uncharacterized protein</fullName>
    </submittedName>
</protein>
<evidence type="ECO:0000313" key="1">
    <source>
        <dbReference type="Proteomes" id="UP000887565"/>
    </source>
</evidence>
<organism evidence="1 2">
    <name type="scientific">Romanomermis culicivorax</name>
    <name type="common">Nematode worm</name>
    <dbReference type="NCBI Taxonomy" id="13658"/>
    <lineage>
        <taxon>Eukaryota</taxon>
        <taxon>Metazoa</taxon>
        <taxon>Ecdysozoa</taxon>
        <taxon>Nematoda</taxon>
        <taxon>Enoplea</taxon>
        <taxon>Dorylaimia</taxon>
        <taxon>Mermithida</taxon>
        <taxon>Mermithoidea</taxon>
        <taxon>Mermithidae</taxon>
        <taxon>Romanomermis</taxon>
    </lineage>
</organism>
<dbReference type="Proteomes" id="UP000887565">
    <property type="component" value="Unplaced"/>
</dbReference>
<evidence type="ECO:0000313" key="2">
    <source>
        <dbReference type="WBParaSite" id="nRc.2.0.1.t32410-RA"/>
    </source>
</evidence>
<keyword evidence="1" id="KW-1185">Reference proteome</keyword>
<dbReference type="AlphaFoldDB" id="A0A915K2I0"/>
<dbReference type="WBParaSite" id="nRc.2.0.1.t32410-RA">
    <property type="protein sequence ID" value="nRc.2.0.1.t32410-RA"/>
    <property type="gene ID" value="nRc.2.0.1.g32410"/>
</dbReference>
<proteinExistence type="predicted"/>
<accession>A0A915K2I0</accession>
<reference evidence="2" key="1">
    <citation type="submission" date="2022-11" db="UniProtKB">
        <authorList>
            <consortium name="WormBaseParasite"/>
        </authorList>
    </citation>
    <scope>IDENTIFICATION</scope>
</reference>
<name>A0A915K2I0_ROMCU</name>